<proteinExistence type="predicted"/>
<dbReference type="AlphaFoldDB" id="A0A6J7N5Z4"/>
<organism evidence="1">
    <name type="scientific">freshwater metagenome</name>
    <dbReference type="NCBI Taxonomy" id="449393"/>
    <lineage>
        <taxon>unclassified sequences</taxon>
        <taxon>metagenomes</taxon>
        <taxon>ecological metagenomes</taxon>
    </lineage>
</organism>
<dbReference type="EMBL" id="CAFBOT010000047">
    <property type="protein sequence ID" value="CAB4985993.1"/>
    <property type="molecule type" value="Genomic_DNA"/>
</dbReference>
<sequence>MWNDLVAQLLQNIFRGIGLDIDQQLALACPNLVQRIANERHVTGENSLAHVGVWHLQAKAHLVVVNRHSIVEGGKPDGLRDLSTKHLGSCPPHIIVVIDMSLLFHKNPLMPFGREHTVKTFCCYGPVPQPLW</sequence>
<protein>
    <submittedName>
        <fullName evidence="1">Unannotated protein</fullName>
    </submittedName>
</protein>
<name>A0A6J7N5Z4_9ZZZZ</name>
<gene>
    <name evidence="1" type="ORF">UFOPK4000_00405</name>
</gene>
<evidence type="ECO:0000313" key="1">
    <source>
        <dbReference type="EMBL" id="CAB4985993.1"/>
    </source>
</evidence>
<accession>A0A6J7N5Z4</accession>
<reference evidence="1" key="1">
    <citation type="submission" date="2020-05" db="EMBL/GenBank/DDBJ databases">
        <authorList>
            <person name="Chiriac C."/>
            <person name="Salcher M."/>
            <person name="Ghai R."/>
            <person name="Kavagutti S V."/>
        </authorList>
    </citation>
    <scope>NUCLEOTIDE SEQUENCE</scope>
</reference>